<proteinExistence type="predicted"/>
<feature type="domain" description="GST N-terminal" evidence="1">
    <location>
        <begin position="2"/>
        <end position="82"/>
    </location>
</feature>
<dbReference type="CDD" id="cd03043">
    <property type="entry name" value="GST_N_1"/>
    <property type="match status" value="1"/>
</dbReference>
<dbReference type="Pfam" id="PF13409">
    <property type="entry name" value="GST_N_2"/>
    <property type="match status" value="1"/>
</dbReference>
<dbReference type="OrthoDB" id="9799538at2"/>
<evidence type="ECO:0000313" key="2">
    <source>
        <dbReference type="EMBL" id="ONK07510.1"/>
    </source>
</evidence>
<keyword evidence="2" id="KW-0808">Transferase</keyword>
<reference evidence="3" key="1">
    <citation type="submission" date="2016-11" db="EMBL/GenBank/DDBJ databases">
        <authorList>
            <person name="Panda P."/>
            <person name="Visnovsky S."/>
            <person name="Pitman A."/>
        </authorList>
    </citation>
    <scope>NUCLEOTIDE SEQUENCE [LARGE SCALE GENOMIC DNA]</scope>
    <source>
        <strain evidence="3">ICMP 9972</strain>
    </source>
</reference>
<dbReference type="PANTHER" id="PTHR42673:SF4">
    <property type="entry name" value="MALEYLACETOACETATE ISOMERASE"/>
    <property type="match status" value="1"/>
</dbReference>
<dbReference type="GO" id="GO:0006559">
    <property type="term" value="P:L-phenylalanine catabolic process"/>
    <property type="evidence" value="ECO:0007669"/>
    <property type="project" value="TreeGrafter"/>
</dbReference>
<dbReference type="SUPFAM" id="SSF47616">
    <property type="entry name" value="GST C-terminal domain-like"/>
    <property type="match status" value="1"/>
</dbReference>
<evidence type="ECO:0000313" key="3">
    <source>
        <dbReference type="Proteomes" id="UP000189286"/>
    </source>
</evidence>
<dbReference type="RefSeq" id="WP_039357437.1">
    <property type="nucleotide sequence ID" value="NZ_JRMH01000001.1"/>
</dbReference>
<dbReference type="InterPro" id="IPR036282">
    <property type="entry name" value="Glutathione-S-Trfase_C_sf"/>
</dbReference>
<dbReference type="Pfam" id="PF13410">
    <property type="entry name" value="GST_C_2"/>
    <property type="match status" value="1"/>
</dbReference>
<dbReference type="SUPFAM" id="SSF52833">
    <property type="entry name" value="Thioredoxin-like"/>
    <property type="match status" value="1"/>
</dbReference>
<comment type="caution">
    <text evidence="2">The sequence shown here is derived from an EMBL/GenBank/DDBJ whole genome shotgun (WGS) entry which is preliminary data.</text>
</comment>
<dbReference type="CDD" id="cd03194">
    <property type="entry name" value="GST_C_3"/>
    <property type="match status" value="1"/>
</dbReference>
<dbReference type="GO" id="GO:0004364">
    <property type="term" value="F:glutathione transferase activity"/>
    <property type="evidence" value="ECO:0007669"/>
    <property type="project" value="TreeGrafter"/>
</dbReference>
<dbReference type="SFLD" id="SFLDS00019">
    <property type="entry name" value="Glutathione_Transferase_(cytos"/>
    <property type="match status" value="1"/>
</dbReference>
<dbReference type="GO" id="GO:0016034">
    <property type="term" value="F:maleylacetoacetate isomerase activity"/>
    <property type="evidence" value="ECO:0007669"/>
    <property type="project" value="TreeGrafter"/>
</dbReference>
<dbReference type="InterPro" id="IPR036249">
    <property type="entry name" value="Thioredoxin-like_sf"/>
</dbReference>
<protein>
    <submittedName>
        <fullName evidence="2">Glutathione S-transferase</fullName>
    </submittedName>
</protein>
<dbReference type="AlphaFoldDB" id="A0A1V2R4Y1"/>
<evidence type="ECO:0000259" key="1">
    <source>
        <dbReference type="PROSITE" id="PS50404"/>
    </source>
</evidence>
<dbReference type="PROSITE" id="PS50404">
    <property type="entry name" value="GST_NTER"/>
    <property type="match status" value="1"/>
</dbReference>
<name>A0A1V2R4Y1_9GAMM</name>
<organism evidence="2 3">
    <name type="scientific">Pectobacterium actinidiae</name>
    <dbReference type="NCBI Taxonomy" id="1507808"/>
    <lineage>
        <taxon>Bacteria</taxon>
        <taxon>Pseudomonadati</taxon>
        <taxon>Pseudomonadota</taxon>
        <taxon>Gammaproteobacteria</taxon>
        <taxon>Enterobacterales</taxon>
        <taxon>Pectobacteriaceae</taxon>
        <taxon>Pectobacterium</taxon>
    </lineage>
</organism>
<sequence>MYQLYIANKNYSSWSLRPWVLLKTLSIPFEEKQVAFAPGMAQPAFKAFSPTAKVPCLIDGEITVWDSLAITEYLAEQHPGVWPADAKPRAWARCAAAEMHSGYTALRNICAMSCGVRVKMSDIPPALSSDINRIGELWQEGLTRFGGPFLAGKQFSAVDAFFAPVVFRIHTYQLPVSPEAAAYCDHLLAQPAMQRWLEDALAETWREDEHEEEVKKAGEVIEDLRACA</sequence>
<gene>
    <name evidence="2" type="ORF">BSK71_07460</name>
</gene>
<dbReference type="Gene3D" id="1.20.1050.10">
    <property type="match status" value="1"/>
</dbReference>
<dbReference type="InterPro" id="IPR004045">
    <property type="entry name" value="Glutathione_S-Trfase_N"/>
</dbReference>
<dbReference type="GO" id="GO:0006749">
    <property type="term" value="P:glutathione metabolic process"/>
    <property type="evidence" value="ECO:0007669"/>
    <property type="project" value="TreeGrafter"/>
</dbReference>
<dbReference type="Proteomes" id="UP000189286">
    <property type="component" value="Unassembled WGS sequence"/>
</dbReference>
<dbReference type="Gene3D" id="3.40.30.10">
    <property type="entry name" value="Glutaredoxin"/>
    <property type="match status" value="1"/>
</dbReference>
<dbReference type="SFLD" id="SFLDG00358">
    <property type="entry name" value="Main_(cytGST)"/>
    <property type="match status" value="1"/>
</dbReference>
<dbReference type="InterPro" id="IPR040079">
    <property type="entry name" value="Glutathione_S-Trfase"/>
</dbReference>
<accession>A0A1V2R4Y1</accession>
<dbReference type="EMBL" id="MPUJ01000004">
    <property type="protein sequence ID" value="ONK07510.1"/>
    <property type="molecule type" value="Genomic_DNA"/>
</dbReference>
<dbReference type="PANTHER" id="PTHR42673">
    <property type="entry name" value="MALEYLACETOACETATE ISOMERASE"/>
    <property type="match status" value="1"/>
</dbReference>